<dbReference type="EMBL" id="JAVRHT010000059">
    <property type="protein sequence ID" value="MDT0633190.1"/>
    <property type="molecule type" value="Genomic_DNA"/>
</dbReference>
<accession>A0ABU3BV76</accession>
<protein>
    <submittedName>
        <fullName evidence="1">Helix-turn-helix domain-containing protein</fullName>
    </submittedName>
</protein>
<name>A0ABU3BV76_9BACT</name>
<evidence type="ECO:0000313" key="1">
    <source>
        <dbReference type="EMBL" id="MDT0633190.1"/>
    </source>
</evidence>
<dbReference type="Proteomes" id="UP001267426">
    <property type="component" value="Unassembled WGS sequence"/>
</dbReference>
<proteinExistence type="predicted"/>
<evidence type="ECO:0000313" key="2">
    <source>
        <dbReference type="Proteomes" id="UP001267426"/>
    </source>
</evidence>
<dbReference type="InterPro" id="IPR036390">
    <property type="entry name" value="WH_DNA-bd_sf"/>
</dbReference>
<dbReference type="RefSeq" id="WP_311665844.1">
    <property type="nucleotide sequence ID" value="NZ_JAVRHT010000059.1"/>
</dbReference>
<dbReference type="InterPro" id="IPR036388">
    <property type="entry name" value="WH-like_DNA-bd_sf"/>
</dbReference>
<keyword evidence="2" id="KW-1185">Reference proteome</keyword>
<comment type="caution">
    <text evidence="1">The sequence shown here is derived from an EMBL/GenBank/DDBJ whole genome shotgun (WGS) entry which is preliminary data.</text>
</comment>
<dbReference type="SUPFAM" id="SSF46785">
    <property type="entry name" value="Winged helix' DNA-binding domain"/>
    <property type="match status" value="1"/>
</dbReference>
<gene>
    <name evidence="1" type="ORF">RM540_15655</name>
</gene>
<reference evidence="1 2" key="1">
    <citation type="submission" date="2023-09" db="EMBL/GenBank/DDBJ databases">
        <authorList>
            <person name="Rey-Velasco X."/>
        </authorList>
    </citation>
    <scope>NUCLEOTIDE SEQUENCE [LARGE SCALE GENOMIC DNA]</scope>
    <source>
        <strain evidence="1 2">F394</strain>
    </source>
</reference>
<sequence>MTDPVKLLLREPFSRFSRRYLKMVAAGDLTPGDLLILLFVADRTVSWRRLWEELSYSDFETGTGLTRKGIAGIVKRLVALDLLVRKRVGQSYAYALVPNSMTGLQVLASDRLRSVDNSDQLVTSGNQYQLPQVTTSADLSYIDPKKELRRERPPVDKGLKGKAAHDCADCHGEGWIVATLSDGFTEAVSRCPCVDRPGTPS</sequence>
<organism evidence="1 2">
    <name type="scientific">Rubrivirga litoralis</name>
    <dbReference type="NCBI Taxonomy" id="3075598"/>
    <lineage>
        <taxon>Bacteria</taxon>
        <taxon>Pseudomonadati</taxon>
        <taxon>Rhodothermota</taxon>
        <taxon>Rhodothermia</taxon>
        <taxon>Rhodothermales</taxon>
        <taxon>Rubricoccaceae</taxon>
        <taxon>Rubrivirga</taxon>
    </lineage>
</organism>
<dbReference type="Gene3D" id="1.10.10.10">
    <property type="entry name" value="Winged helix-like DNA-binding domain superfamily/Winged helix DNA-binding domain"/>
    <property type="match status" value="1"/>
</dbReference>